<gene>
    <name evidence="1" type="ORF">IE4771_CH03020</name>
</gene>
<sequence>MTTRYIPFDVFQNITCTGMELYDLRHSYVGDDGKPLTAYFSLPIGDDLLKIHFNDADVVRVLDELLLSTEEYGIELVGMKPYHFAYRVENSRFFLSQSEFYRDQYREALHYRFITGGACLDVLTKSVPDFALVRCFARDDSEADEV</sequence>
<proteinExistence type="predicted"/>
<evidence type="ECO:0000313" key="2">
    <source>
        <dbReference type="Proteomes" id="UP000027180"/>
    </source>
</evidence>
<dbReference type="AlphaFoldDB" id="A0A060I349"/>
<protein>
    <submittedName>
        <fullName evidence="1">Uncharacterized protein</fullName>
    </submittedName>
</protein>
<evidence type="ECO:0000313" key="1">
    <source>
        <dbReference type="EMBL" id="AIC28114.1"/>
    </source>
</evidence>
<accession>A0A060I349</accession>
<organism evidence="1 2">
    <name type="scientific">Rhizobium etli bv. mimosae str. IE4771</name>
    <dbReference type="NCBI Taxonomy" id="1432050"/>
    <lineage>
        <taxon>Bacteria</taxon>
        <taxon>Pseudomonadati</taxon>
        <taxon>Pseudomonadota</taxon>
        <taxon>Alphaproteobacteria</taxon>
        <taxon>Hyphomicrobiales</taxon>
        <taxon>Rhizobiaceae</taxon>
        <taxon>Rhizobium/Agrobacterium group</taxon>
        <taxon>Rhizobium</taxon>
    </lineage>
</organism>
<dbReference type="EMBL" id="CP006986">
    <property type="protein sequence ID" value="AIC28114.1"/>
    <property type="molecule type" value="Genomic_DNA"/>
</dbReference>
<reference evidence="1 2" key="1">
    <citation type="submission" date="2013-12" db="EMBL/GenBank/DDBJ databases">
        <title>Complete genome sequence of Rhizobium etli bv. mimosae IE4771.</title>
        <authorList>
            <person name="Bustos P."/>
            <person name="Santamaria R.I."/>
            <person name="Lozano L."/>
            <person name="Ormeno-Orrillo E."/>
            <person name="Rogel M.A."/>
            <person name="Romero D."/>
            <person name="Cevallos M.A."/>
            <person name="Martinez-Romero E."/>
            <person name="Gonzalez V."/>
        </authorList>
    </citation>
    <scope>NUCLEOTIDE SEQUENCE [LARGE SCALE GENOMIC DNA]</scope>
    <source>
        <strain evidence="1 2">IE4771</strain>
    </source>
</reference>
<dbReference type="HOGENOM" id="CLU_1775908_0_0_5"/>
<dbReference type="KEGG" id="rei:IE4771_CH03020"/>
<name>A0A060I349_RHIET</name>
<dbReference type="Proteomes" id="UP000027180">
    <property type="component" value="Chromosome"/>
</dbReference>